<reference evidence="1 2" key="1">
    <citation type="submission" date="2012-02" db="EMBL/GenBank/DDBJ databases">
        <title>Complete sequence of chromosome of Singulisphaera acidiphila DSM 18658.</title>
        <authorList>
            <consortium name="US DOE Joint Genome Institute (JGI-PGF)"/>
            <person name="Lucas S."/>
            <person name="Copeland A."/>
            <person name="Lapidus A."/>
            <person name="Glavina del Rio T."/>
            <person name="Dalin E."/>
            <person name="Tice H."/>
            <person name="Bruce D."/>
            <person name="Goodwin L."/>
            <person name="Pitluck S."/>
            <person name="Peters L."/>
            <person name="Ovchinnikova G."/>
            <person name="Chertkov O."/>
            <person name="Kyrpides N."/>
            <person name="Mavromatis K."/>
            <person name="Ivanova N."/>
            <person name="Brettin T."/>
            <person name="Detter J.C."/>
            <person name="Han C."/>
            <person name="Larimer F."/>
            <person name="Land M."/>
            <person name="Hauser L."/>
            <person name="Markowitz V."/>
            <person name="Cheng J.-F."/>
            <person name="Hugenholtz P."/>
            <person name="Woyke T."/>
            <person name="Wu D."/>
            <person name="Tindall B."/>
            <person name="Pomrenke H."/>
            <person name="Brambilla E."/>
            <person name="Klenk H.-P."/>
            <person name="Eisen J.A."/>
        </authorList>
    </citation>
    <scope>NUCLEOTIDE SEQUENCE [LARGE SCALE GENOMIC DNA]</scope>
    <source>
        <strain evidence="2">ATCC BAA-1392 / DSM 18658 / VKM B-2454 / MOB10</strain>
    </source>
</reference>
<organism evidence="1 2">
    <name type="scientific">Singulisphaera acidiphila (strain ATCC BAA-1392 / DSM 18658 / VKM B-2454 / MOB10)</name>
    <dbReference type="NCBI Taxonomy" id="886293"/>
    <lineage>
        <taxon>Bacteria</taxon>
        <taxon>Pseudomonadati</taxon>
        <taxon>Planctomycetota</taxon>
        <taxon>Planctomycetia</taxon>
        <taxon>Isosphaerales</taxon>
        <taxon>Isosphaeraceae</taxon>
        <taxon>Singulisphaera</taxon>
    </lineage>
</organism>
<accession>L0DHU3</accession>
<evidence type="ECO:0000313" key="2">
    <source>
        <dbReference type="Proteomes" id="UP000010798"/>
    </source>
</evidence>
<evidence type="ECO:0000313" key="1">
    <source>
        <dbReference type="EMBL" id="AGA28944.1"/>
    </source>
</evidence>
<name>L0DHU3_SINAD</name>
<protein>
    <submittedName>
        <fullName evidence="1">Uncharacterized protein</fullName>
    </submittedName>
</protein>
<dbReference type="Proteomes" id="UP000010798">
    <property type="component" value="Chromosome"/>
</dbReference>
<proteinExistence type="predicted"/>
<dbReference type="AlphaFoldDB" id="L0DHU3"/>
<keyword evidence="2" id="KW-1185">Reference proteome</keyword>
<dbReference type="KEGG" id="saci:Sinac_4779"/>
<dbReference type="RefSeq" id="WP_015248056.1">
    <property type="nucleotide sequence ID" value="NC_019892.1"/>
</dbReference>
<gene>
    <name evidence="1" type="ordered locus">Sinac_4779</name>
</gene>
<dbReference type="EMBL" id="CP003364">
    <property type="protein sequence ID" value="AGA28944.1"/>
    <property type="molecule type" value="Genomic_DNA"/>
</dbReference>
<dbReference type="HOGENOM" id="CLU_2773653_0_0_0"/>
<sequence length="69" mass="7553">MVLRVAQPEPLETFIGSGIPMGKQLRIAYFPTTGPQSWRKEAGQRMLTAPNGAKFTFKFVDAGAIVEQA</sequence>